<sequence length="32" mass="3677">MSTYQALSLMMSFGVLLISLISYLDRDSKHKK</sequence>
<proteinExistence type="predicted"/>
<evidence type="ECO:0000313" key="2">
    <source>
        <dbReference type="EMBL" id="RBP68320.1"/>
    </source>
</evidence>
<dbReference type="AlphaFoldDB" id="A0A366IC72"/>
<evidence type="ECO:0008006" key="4">
    <source>
        <dbReference type="Google" id="ProtNLM"/>
    </source>
</evidence>
<feature type="transmembrane region" description="Helical" evidence="1">
    <location>
        <begin position="6"/>
        <end position="24"/>
    </location>
</feature>
<keyword evidence="1" id="KW-0812">Transmembrane</keyword>
<accession>A0A366IC72</accession>
<dbReference type="InterPro" id="IPR031616">
    <property type="entry name" value="BsrE-like"/>
</dbReference>
<evidence type="ECO:0000256" key="1">
    <source>
        <dbReference type="SAM" id="Phobius"/>
    </source>
</evidence>
<keyword evidence="1" id="KW-0472">Membrane</keyword>
<organism evidence="2 3">
    <name type="scientific">Alkalibaculum bacchi</name>
    <dbReference type="NCBI Taxonomy" id="645887"/>
    <lineage>
        <taxon>Bacteria</taxon>
        <taxon>Bacillati</taxon>
        <taxon>Bacillota</taxon>
        <taxon>Clostridia</taxon>
        <taxon>Eubacteriales</taxon>
        <taxon>Eubacteriaceae</taxon>
        <taxon>Alkalibaculum</taxon>
    </lineage>
</organism>
<name>A0A366IC72_9FIRM</name>
<keyword evidence="3" id="KW-1185">Reference proteome</keyword>
<protein>
    <recommendedName>
        <fullName evidence="4">Holin-like toxin</fullName>
    </recommendedName>
</protein>
<dbReference type="EMBL" id="QNRX01000003">
    <property type="protein sequence ID" value="RBP68320.1"/>
    <property type="molecule type" value="Genomic_DNA"/>
</dbReference>
<dbReference type="Proteomes" id="UP000253490">
    <property type="component" value="Unassembled WGS sequence"/>
</dbReference>
<comment type="caution">
    <text evidence="2">The sequence shown here is derived from an EMBL/GenBank/DDBJ whole genome shotgun (WGS) entry which is preliminary data.</text>
</comment>
<dbReference type="RefSeq" id="WP_242981681.1">
    <property type="nucleotide sequence ID" value="NZ_CALNCS010000211.1"/>
</dbReference>
<keyword evidence="1" id="KW-1133">Transmembrane helix</keyword>
<reference evidence="2 3" key="1">
    <citation type="submission" date="2018-06" db="EMBL/GenBank/DDBJ databases">
        <title>Genomic Encyclopedia of Type Strains, Phase IV (KMG-IV): sequencing the most valuable type-strain genomes for metagenomic binning, comparative biology and taxonomic classification.</title>
        <authorList>
            <person name="Goeker M."/>
        </authorList>
    </citation>
    <scope>NUCLEOTIDE SEQUENCE [LARGE SCALE GENOMIC DNA]</scope>
    <source>
        <strain evidence="2 3">DSM 22112</strain>
    </source>
</reference>
<evidence type="ECO:0000313" key="3">
    <source>
        <dbReference type="Proteomes" id="UP000253490"/>
    </source>
</evidence>
<dbReference type="Pfam" id="PF16935">
    <property type="entry name" value="Hol_Tox"/>
    <property type="match status" value="1"/>
</dbReference>
<gene>
    <name evidence="2" type="ORF">DES36_10381</name>
</gene>